<protein>
    <submittedName>
        <fullName evidence="1">Uncharacterized protein</fullName>
    </submittedName>
</protein>
<dbReference type="HOGENOM" id="CLU_2385713_0_0_1"/>
<dbReference type="eggNOG" id="ENOG502RQ5N">
    <property type="taxonomic scope" value="Eukaryota"/>
</dbReference>
<proteinExistence type="predicted"/>
<sequence length="94" mass="10346">MAGKDAAALLRIYEAAHARETHTAERAAVAREEYTRVQAPPGQKKAAEAVVTGEKAREAAEVEVFRLFAVTRKGEERQKVVASKEKRVAGRSRK</sequence>
<evidence type="ECO:0000313" key="1">
    <source>
        <dbReference type="EMBL" id="EFE34739.1"/>
    </source>
</evidence>
<comment type="caution">
    <text evidence="1">The sequence shown here is derived from an EMBL/GenBank/DDBJ whole genome shotgun (WGS) entry which is preliminary data.</text>
</comment>
<dbReference type="EMBL" id="ABSU01000005">
    <property type="protein sequence ID" value="EFE34739.1"/>
    <property type="molecule type" value="Genomic_DNA"/>
</dbReference>
<dbReference type="RefSeq" id="XP_003015379.1">
    <property type="nucleotide sequence ID" value="XM_003015333.1"/>
</dbReference>
<dbReference type="KEGG" id="abe:ARB_06502"/>
<dbReference type="Proteomes" id="UP000008866">
    <property type="component" value="Unassembled WGS sequence"/>
</dbReference>
<dbReference type="OMA" id="AHAREMH"/>
<organism evidence="1 2">
    <name type="scientific">Arthroderma benhamiae (strain ATCC MYA-4681 / CBS 112371)</name>
    <name type="common">Trichophyton mentagrophytes</name>
    <dbReference type="NCBI Taxonomy" id="663331"/>
    <lineage>
        <taxon>Eukaryota</taxon>
        <taxon>Fungi</taxon>
        <taxon>Dikarya</taxon>
        <taxon>Ascomycota</taxon>
        <taxon>Pezizomycotina</taxon>
        <taxon>Eurotiomycetes</taxon>
        <taxon>Eurotiomycetidae</taxon>
        <taxon>Onygenales</taxon>
        <taxon>Arthrodermataceae</taxon>
        <taxon>Trichophyton</taxon>
    </lineage>
</organism>
<name>D4AQJ5_ARTBC</name>
<keyword evidence="2" id="KW-1185">Reference proteome</keyword>
<reference evidence="2" key="1">
    <citation type="journal article" date="2011" name="Genome Biol.">
        <title>Comparative and functional genomics provide insights into the pathogenicity of dermatophytic fungi.</title>
        <authorList>
            <person name="Burmester A."/>
            <person name="Shelest E."/>
            <person name="Gloeckner G."/>
            <person name="Heddergott C."/>
            <person name="Schindler S."/>
            <person name="Staib P."/>
            <person name="Heidel A."/>
            <person name="Felder M."/>
            <person name="Petzold A."/>
            <person name="Szafranski K."/>
            <person name="Feuermann M."/>
            <person name="Pedruzzi I."/>
            <person name="Priebe S."/>
            <person name="Groth M."/>
            <person name="Winkler R."/>
            <person name="Li W."/>
            <person name="Kniemeyer O."/>
            <person name="Schroeckh V."/>
            <person name="Hertweck C."/>
            <person name="Hube B."/>
            <person name="White T.C."/>
            <person name="Platzer M."/>
            <person name="Guthke R."/>
            <person name="Heitman J."/>
            <person name="Woestemeyer J."/>
            <person name="Zipfel P.F."/>
            <person name="Monod M."/>
            <person name="Brakhage A.A."/>
        </authorList>
    </citation>
    <scope>NUCLEOTIDE SEQUENCE [LARGE SCALE GENOMIC DNA]</scope>
    <source>
        <strain evidence="2">ATCC MYA-4681 / CBS 112371</strain>
    </source>
</reference>
<dbReference type="GeneID" id="9521103"/>
<accession>D4AQJ5</accession>
<evidence type="ECO:0000313" key="2">
    <source>
        <dbReference type="Proteomes" id="UP000008866"/>
    </source>
</evidence>
<gene>
    <name evidence="1" type="ORF">ARB_06502</name>
</gene>
<dbReference type="AlphaFoldDB" id="D4AQJ5"/>